<evidence type="ECO:0000256" key="3">
    <source>
        <dbReference type="ARBA" id="ARBA00023315"/>
    </source>
</evidence>
<reference evidence="7 8" key="1">
    <citation type="journal article" date="2018" name="MBio">
        <title>Comparative Genomics Reveals the Core Gene Toolbox for the Fungus-Insect Symbiosis.</title>
        <authorList>
            <person name="Wang Y."/>
            <person name="Stata M."/>
            <person name="Wang W."/>
            <person name="Stajich J.E."/>
            <person name="White M.M."/>
            <person name="Moncalvo J.M."/>
        </authorList>
    </citation>
    <scope>NUCLEOTIDE SEQUENCE [LARGE SCALE GENOMIC DNA]</scope>
    <source>
        <strain evidence="7 8">SC-DP-2</strain>
    </source>
</reference>
<proteinExistence type="inferred from homology"/>
<dbReference type="InterPro" id="IPR000542">
    <property type="entry name" value="Carn_acyl_trans"/>
</dbReference>
<evidence type="ECO:0000256" key="1">
    <source>
        <dbReference type="ARBA" id="ARBA00005232"/>
    </source>
</evidence>
<evidence type="ECO:0000256" key="4">
    <source>
        <dbReference type="PIRSR" id="PIRSR600542-1"/>
    </source>
</evidence>
<feature type="domain" description="Choline/carnitine acyltransferase" evidence="6">
    <location>
        <begin position="17"/>
        <end position="637"/>
    </location>
</feature>
<dbReference type="STRING" id="133381.A0A2T9XX34"/>
<comment type="caution">
    <text evidence="7">The sequence shown here is derived from an EMBL/GenBank/DDBJ whole genome shotgun (WGS) entry which is preliminary data.</text>
</comment>
<protein>
    <recommendedName>
        <fullName evidence="6">Choline/carnitine acyltransferase domain-containing protein</fullName>
    </recommendedName>
</protein>
<dbReference type="EMBL" id="MBFS01003861">
    <property type="protein sequence ID" value="PVU84639.1"/>
    <property type="molecule type" value="Genomic_DNA"/>
</dbReference>
<dbReference type="PROSITE" id="PS00440">
    <property type="entry name" value="ACYLTRANSF_C_2"/>
    <property type="match status" value="1"/>
</dbReference>
<sequence length="674" mass="75713">MSQQQRTFANQTSLQRLPIPPVAHTLSQYLDSLRPLLKASDLAETRKIVNDFSTPLNRLQGSNSTSSHSVADILQMRLSAYDATQQFHWLEKWWEETAYLTWRAPLIINSNYWLTFESIPFAYDQIQDKSIENNAKLMSREEKRSLVVFDSGFGEFQIRLAAAVAKETLPVERVGGKPICMNQYKGLFGVTRIPRTECDEIFKYKGTLTHFILMAKDQLFKIPLLSETGERLEIGDIEKDLFSAIEFCNSLNKSNMEPPVGLLTAGNRDRWSVAYAKLTCNPNSPSFKTISDIKTSAFVLSLEDFYSPKAGGQSSWQRLVKRGGKVGHNRWFDKHISYVVDRNGNLGANGEHSPIDAVVPAKLYNYVVTQINKNPFSKHQKSPCTQSLISSKPKFEHLKFGCLDSEIKSMISETEKEINALDNASASDNLTFKSFGSSFIKTGKVSPDAFIQMCIQLAYYRLHGEVVPTYESASTRAFRHGRTDTIRSLSQEMKDFVVGMCSNTTSDVQKYQLMAATAKKHVLTSRLASNGLGVDRHLLGLRYSFLKLASLRDEPKFPTEIAARLFNDSAMSNSSTWKLSTSGLFPNKTLVFTGFGCLPMPKCYGMNYTIMPDFIKFGIETKCGPEFSASSLDGFVDALVSSLEESRSLIERIQKNHPELLANKDKKPNTASRL</sequence>
<name>A0A2T9XX34_9FUNG</name>
<dbReference type="PANTHER" id="PTHR22589:SF107">
    <property type="entry name" value="CHOLINE_CARNITINE ACYLTRANSFERASE DOMAIN-CONTAINING PROTEIN"/>
    <property type="match status" value="1"/>
</dbReference>
<evidence type="ECO:0000313" key="8">
    <source>
        <dbReference type="Proteomes" id="UP000245609"/>
    </source>
</evidence>
<dbReference type="InterPro" id="IPR039551">
    <property type="entry name" value="Cho/carn_acyl_trans"/>
</dbReference>
<organism evidence="7 8">
    <name type="scientific">Smittium megazygosporum</name>
    <dbReference type="NCBI Taxonomy" id="133381"/>
    <lineage>
        <taxon>Eukaryota</taxon>
        <taxon>Fungi</taxon>
        <taxon>Fungi incertae sedis</taxon>
        <taxon>Zoopagomycota</taxon>
        <taxon>Kickxellomycotina</taxon>
        <taxon>Harpellomycetes</taxon>
        <taxon>Harpellales</taxon>
        <taxon>Legeriomycetaceae</taxon>
        <taxon>Smittium</taxon>
    </lineage>
</organism>
<evidence type="ECO:0000256" key="5">
    <source>
        <dbReference type="RuleBase" id="RU003801"/>
    </source>
</evidence>
<keyword evidence="3 5" id="KW-0012">Acyltransferase</keyword>
<evidence type="ECO:0000256" key="2">
    <source>
        <dbReference type="ARBA" id="ARBA00022679"/>
    </source>
</evidence>
<dbReference type="Gene3D" id="3.30.559.10">
    <property type="entry name" value="Chloramphenicol acetyltransferase-like domain"/>
    <property type="match status" value="1"/>
</dbReference>
<evidence type="ECO:0000313" key="7">
    <source>
        <dbReference type="EMBL" id="PVU84639.1"/>
    </source>
</evidence>
<evidence type="ECO:0000259" key="6">
    <source>
        <dbReference type="Pfam" id="PF00755"/>
    </source>
</evidence>
<dbReference type="PANTHER" id="PTHR22589">
    <property type="entry name" value="CARNITINE O-ACYLTRANSFERASE"/>
    <property type="match status" value="1"/>
</dbReference>
<dbReference type="Gene3D" id="3.30.559.70">
    <property type="entry name" value="Choline/Carnitine o-acyltransferase, domain 2"/>
    <property type="match status" value="1"/>
</dbReference>
<dbReference type="SUPFAM" id="SSF52777">
    <property type="entry name" value="CoA-dependent acyltransferases"/>
    <property type="match status" value="2"/>
</dbReference>
<keyword evidence="2 5" id="KW-0808">Transferase</keyword>
<dbReference type="GO" id="GO:0016746">
    <property type="term" value="F:acyltransferase activity"/>
    <property type="evidence" value="ECO:0007669"/>
    <property type="project" value="UniProtKB-KW"/>
</dbReference>
<comment type="similarity">
    <text evidence="1 5">Belongs to the carnitine/choline acetyltransferase family.</text>
</comment>
<dbReference type="Pfam" id="PF00755">
    <property type="entry name" value="Carn_acyltransf"/>
    <property type="match status" value="1"/>
</dbReference>
<dbReference type="OrthoDB" id="240216at2759"/>
<accession>A0A2T9XX34</accession>
<dbReference type="AlphaFoldDB" id="A0A2T9XX34"/>
<dbReference type="InterPro" id="IPR023213">
    <property type="entry name" value="CAT-like_dom_sf"/>
</dbReference>
<gene>
    <name evidence="7" type="ORF">BB560_007298</name>
</gene>
<dbReference type="Proteomes" id="UP000245609">
    <property type="component" value="Unassembled WGS sequence"/>
</dbReference>
<dbReference type="InterPro" id="IPR042231">
    <property type="entry name" value="Cho/carn_acyl_trans_2"/>
</dbReference>
<keyword evidence="8" id="KW-1185">Reference proteome</keyword>
<feature type="active site" description="Proton acceptor" evidence="4">
    <location>
        <position position="352"/>
    </location>
</feature>